<keyword evidence="2" id="KW-1185">Reference proteome</keyword>
<gene>
    <name evidence="1" type="ORF">HCN44_004814</name>
</gene>
<evidence type="ECO:0000313" key="2">
    <source>
        <dbReference type="Proteomes" id="UP000639338"/>
    </source>
</evidence>
<dbReference type="OrthoDB" id="414590at2759"/>
<proteinExistence type="predicted"/>
<protein>
    <submittedName>
        <fullName evidence="1">Uncharacterized protein</fullName>
    </submittedName>
</protein>
<dbReference type="EMBL" id="JACMRX010000006">
    <property type="protein sequence ID" value="KAF7987998.1"/>
    <property type="molecule type" value="Genomic_DNA"/>
</dbReference>
<dbReference type="Proteomes" id="UP000639338">
    <property type="component" value="Unassembled WGS sequence"/>
</dbReference>
<evidence type="ECO:0000313" key="1">
    <source>
        <dbReference type="EMBL" id="KAF7987998.1"/>
    </source>
</evidence>
<reference evidence="1 2" key="1">
    <citation type="submission" date="2020-08" db="EMBL/GenBank/DDBJ databases">
        <title>Aphidius gifuensis genome sequencing and assembly.</title>
        <authorList>
            <person name="Du Z."/>
        </authorList>
    </citation>
    <scope>NUCLEOTIDE SEQUENCE [LARGE SCALE GENOMIC DNA]</scope>
    <source>
        <strain evidence="1">YNYX2018</strain>
        <tissue evidence="1">Adults</tissue>
    </source>
</reference>
<organism evidence="1 2">
    <name type="scientific">Aphidius gifuensis</name>
    <name type="common">Parasitoid wasp</name>
    <dbReference type="NCBI Taxonomy" id="684658"/>
    <lineage>
        <taxon>Eukaryota</taxon>
        <taxon>Metazoa</taxon>
        <taxon>Ecdysozoa</taxon>
        <taxon>Arthropoda</taxon>
        <taxon>Hexapoda</taxon>
        <taxon>Insecta</taxon>
        <taxon>Pterygota</taxon>
        <taxon>Neoptera</taxon>
        <taxon>Endopterygota</taxon>
        <taxon>Hymenoptera</taxon>
        <taxon>Apocrita</taxon>
        <taxon>Ichneumonoidea</taxon>
        <taxon>Braconidae</taxon>
        <taxon>Aphidiinae</taxon>
        <taxon>Aphidius</taxon>
    </lineage>
</organism>
<name>A0A834XKM7_APHGI</name>
<dbReference type="AlphaFoldDB" id="A0A834XKM7"/>
<sequence>MNHNKRSKSLEYNTIRIKKIHSIRGIWERTIASLYCGEMSLVLSRVDYLSVGITSRGTTKVLPSFDPKISQKFAVGDHDGVLQVYGA</sequence>
<accession>A0A834XKM7</accession>
<comment type="caution">
    <text evidence="1">The sequence shown here is derived from an EMBL/GenBank/DDBJ whole genome shotgun (WGS) entry which is preliminary data.</text>
</comment>